<gene>
    <name evidence="2" type="ORF">Vafri_14324</name>
</gene>
<comment type="caution">
    <text evidence="2">The sequence shown here is derived from an EMBL/GenBank/DDBJ whole genome shotgun (WGS) entry which is preliminary data.</text>
</comment>
<evidence type="ECO:0000313" key="3">
    <source>
        <dbReference type="Proteomes" id="UP000747399"/>
    </source>
</evidence>
<feature type="compositionally biased region" description="Basic and acidic residues" evidence="1">
    <location>
        <begin position="272"/>
        <end position="296"/>
    </location>
</feature>
<protein>
    <submittedName>
        <fullName evidence="2">Uncharacterized protein</fullName>
    </submittedName>
</protein>
<organism evidence="2 3">
    <name type="scientific">Volvox africanus</name>
    <dbReference type="NCBI Taxonomy" id="51714"/>
    <lineage>
        <taxon>Eukaryota</taxon>
        <taxon>Viridiplantae</taxon>
        <taxon>Chlorophyta</taxon>
        <taxon>core chlorophytes</taxon>
        <taxon>Chlorophyceae</taxon>
        <taxon>CS clade</taxon>
        <taxon>Chlamydomonadales</taxon>
        <taxon>Volvocaceae</taxon>
        <taxon>Volvox</taxon>
    </lineage>
</organism>
<dbReference type="EMBL" id="BNCO01000035">
    <property type="protein sequence ID" value="GIL59579.1"/>
    <property type="molecule type" value="Genomic_DNA"/>
</dbReference>
<dbReference type="Proteomes" id="UP000747399">
    <property type="component" value="Unassembled WGS sequence"/>
</dbReference>
<evidence type="ECO:0000256" key="1">
    <source>
        <dbReference type="SAM" id="MobiDB-lite"/>
    </source>
</evidence>
<feature type="compositionally biased region" description="Basic residues" evidence="1">
    <location>
        <begin position="297"/>
        <end position="317"/>
    </location>
</feature>
<reference evidence="2" key="1">
    <citation type="journal article" date="2021" name="Proc. Natl. Acad. Sci. U.S.A.">
        <title>Three genomes in the algal genus Volvox reveal the fate of a haploid sex-determining region after a transition to homothallism.</title>
        <authorList>
            <person name="Yamamoto K."/>
            <person name="Hamaji T."/>
            <person name="Kawai-Toyooka H."/>
            <person name="Matsuzaki R."/>
            <person name="Takahashi F."/>
            <person name="Nishimura Y."/>
            <person name="Kawachi M."/>
            <person name="Noguchi H."/>
            <person name="Minakuchi Y."/>
            <person name="Umen J.G."/>
            <person name="Toyoda A."/>
            <person name="Nozaki H."/>
        </authorList>
    </citation>
    <scope>NUCLEOTIDE SEQUENCE</scope>
    <source>
        <strain evidence="2">NIES-3780</strain>
    </source>
</reference>
<dbReference type="AlphaFoldDB" id="A0A8J4BFC8"/>
<proteinExistence type="predicted"/>
<name>A0A8J4BFC8_9CHLO</name>
<accession>A0A8J4BFC8</accession>
<evidence type="ECO:0000313" key="2">
    <source>
        <dbReference type="EMBL" id="GIL59579.1"/>
    </source>
</evidence>
<feature type="region of interest" description="Disordered" evidence="1">
    <location>
        <begin position="200"/>
        <end position="334"/>
    </location>
</feature>
<feature type="compositionally biased region" description="Basic and acidic residues" evidence="1">
    <location>
        <begin position="241"/>
        <end position="253"/>
    </location>
</feature>
<keyword evidence="3" id="KW-1185">Reference proteome</keyword>
<sequence>MSTPDDIMTRGEFFKHLASILAQYFDHKLLRSAMGRAILKLDIPDGDDYLEEILLSDLGAAGLQSNVVHGTAARKKAAIDTDKRKSLNAYSVFVCWFSDFAAHYGRHPAIVKLKQDNPTIKLGTSLTSLFYKSIPAKEKEELLRICTDFRSEYKAWVEADSSLTVSEALKKYEAAHPESEITKMVGLEKRPEYITDPAQMRSEAAEARRQANNEKGTAPTTAMNTPAVGEAPTPNPVLKLEFGEGHKQKRPVEEAAATTSRKKHKTTSGDKGNPKEVENDKVKVDNNGIEKEEKKEKKEKKKEKKEKKKEKEKKKKEKKETETNKTSEAQTKIQEVIAEEQKAVEPKVDKAKAALEPKADTGVKEKIVTTIKKKSKETAK</sequence>
<feature type="compositionally biased region" description="Basic and acidic residues" evidence="1">
    <location>
        <begin position="203"/>
        <end position="212"/>
    </location>
</feature>